<evidence type="ECO:0000259" key="10">
    <source>
        <dbReference type="PROSITE" id="PS50089"/>
    </source>
</evidence>
<evidence type="ECO:0000259" key="11">
    <source>
        <dbReference type="PROSITE" id="PS51873"/>
    </source>
</evidence>
<evidence type="ECO:0000256" key="2">
    <source>
        <dbReference type="ARBA" id="ARBA00022679"/>
    </source>
</evidence>
<evidence type="ECO:0000256" key="8">
    <source>
        <dbReference type="PROSITE-ProRule" id="PRU00175"/>
    </source>
</evidence>
<evidence type="ECO:0000256" key="3">
    <source>
        <dbReference type="ARBA" id="ARBA00022723"/>
    </source>
</evidence>
<evidence type="ECO:0000256" key="5">
    <source>
        <dbReference type="ARBA" id="ARBA00022771"/>
    </source>
</evidence>
<dbReference type="InterPro" id="IPR013083">
    <property type="entry name" value="Znf_RING/FYVE/PHD"/>
</dbReference>
<dbReference type="Proteomes" id="UP000187209">
    <property type="component" value="Unassembled WGS sequence"/>
</dbReference>
<dbReference type="GO" id="GO:0008270">
    <property type="term" value="F:zinc ion binding"/>
    <property type="evidence" value="ECO:0007669"/>
    <property type="project" value="UniProtKB-KW"/>
</dbReference>
<dbReference type="InterPro" id="IPR044066">
    <property type="entry name" value="TRIAD_supradom"/>
</dbReference>
<keyword evidence="5 8" id="KW-0863">Zinc-finger</keyword>
<evidence type="ECO:0000256" key="4">
    <source>
        <dbReference type="ARBA" id="ARBA00022737"/>
    </source>
</evidence>
<comment type="caution">
    <text evidence="12">The sequence shown here is derived from an EMBL/GenBank/DDBJ whole genome shotgun (WGS) entry which is preliminary data.</text>
</comment>
<evidence type="ECO:0000313" key="12">
    <source>
        <dbReference type="EMBL" id="OMJ67972.1"/>
    </source>
</evidence>
<keyword evidence="13" id="KW-1185">Reference proteome</keyword>
<dbReference type="AlphaFoldDB" id="A0A1R2AU17"/>
<sequence length="752" mass="87355">MGSSISERLHISSLNVDSGIIKTLKIKAKYYREFSGQNTYLKILAAIFIECYMSPLLKLYVENYFQKRKELLMSSGFILIMLNNQSLEQEALKTSRLKDEIFLKPLIELIKTIIDYKETSNNSFLYVYFQRFAEAFSIGISLLSCRNTFSITKEFFPFAGIKFFILCTKTNEILLYPREITESKDMAEPHQILLFNQAQQIHIKKVCKAGKNADEITAEKMVETYNAVMCLYKEVGDMMVCEVCESKVDVVKLPCGHEVCFKDMLNHSIKKKHQLYNCLICPVCNAFGTRDTTLHFYEKYKNNCFNCKRLMNETRLYMFSIDDYCSHLCIRCFLEFSFEKKCGLCHKEYNNQLFSYLKAYKQQCNACKCSKKIYKIMIQSFCSCCDAVCYKCALTAYDKKRCFCNKNLEDEILEKINNEAYKQCFYNDEKYSRIIKLEGKSCDCKACNECQLNFSTTNCLCGNEFPIKIISFLESLNNSYQKNITLAECSICQQNFNFDKTNFLSCKHVFCSSCFEKNVELALSNNDLKSAIKCMQCPVQYNIWELENIISKPLFSRLDELFINKNMRVAQCRNCLEIGIAEEQSIICNKCNKMFCSYCQEDWTIGHTCEDYINKLISVLDKANENYTQCPGCRIPYNKDESCEIVTCKNDGCKAKFCFSCACFMSPVFAHGNYYHRPNCRFYDNRISEEAKNTFKFEKNCDQCNKSGTLCSPPILLKNPRKIGIDEVINKSSNENSDFSDQESDQESDEYH</sequence>
<feature type="domain" description="RING-type" evidence="10">
    <location>
        <begin position="489"/>
        <end position="537"/>
    </location>
</feature>
<evidence type="ECO:0008006" key="14">
    <source>
        <dbReference type="Google" id="ProtNLM"/>
    </source>
</evidence>
<accession>A0A1R2AU17</accession>
<keyword evidence="7" id="KW-0862">Zinc</keyword>
<dbReference type="GO" id="GO:0016740">
    <property type="term" value="F:transferase activity"/>
    <property type="evidence" value="ECO:0007669"/>
    <property type="project" value="UniProtKB-KW"/>
</dbReference>
<dbReference type="PANTHER" id="PTHR22770">
    <property type="entry name" value="UBIQUITIN CONJUGATING ENZYME 7 INTERACTING PROTEIN-RELATED"/>
    <property type="match status" value="1"/>
</dbReference>
<dbReference type="SUPFAM" id="SSF57850">
    <property type="entry name" value="RING/U-box"/>
    <property type="match status" value="2"/>
</dbReference>
<dbReference type="Gene3D" id="3.30.40.10">
    <property type="entry name" value="Zinc/RING finger domain, C3HC4 (zinc finger)"/>
    <property type="match status" value="1"/>
</dbReference>
<reference evidence="12 13" key="1">
    <citation type="submission" date="2016-11" db="EMBL/GenBank/DDBJ databases">
        <title>The macronuclear genome of Stentor coeruleus: a giant cell with tiny introns.</title>
        <authorList>
            <person name="Slabodnick M."/>
            <person name="Ruby J.G."/>
            <person name="Reiff S.B."/>
            <person name="Swart E.C."/>
            <person name="Gosai S."/>
            <person name="Prabakaran S."/>
            <person name="Witkowska E."/>
            <person name="Larue G.E."/>
            <person name="Fisher S."/>
            <person name="Freeman R.M."/>
            <person name="Gunawardena J."/>
            <person name="Chu W."/>
            <person name="Stover N.A."/>
            <person name="Gregory B.D."/>
            <person name="Nowacki M."/>
            <person name="Derisi J."/>
            <person name="Roy S.W."/>
            <person name="Marshall W.F."/>
            <person name="Sood P."/>
        </authorList>
    </citation>
    <scope>NUCLEOTIDE SEQUENCE [LARGE SCALE GENOMIC DNA]</scope>
    <source>
        <strain evidence="12">WM001</strain>
    </source>
</reference>
<evidence type="ECO:0000256" key="9">
    <source>
        <dbReference type="SAM" id="MobiDB-lite"/>
    </source>
</evidence>
<keyword evidence="2" id="KW-0808">Transferase</keyword>
<protein>
    <recommendedName>
        <fullName evidence="14">RING-type domain-containing protein</fullName>
    </recommendedName>
</protein>
<dbReference type="InterPro" id="IPR001841">
    <property type="entry name" value="Znf_RING"/>
</dbReference>
<keyword evidence="4" id="KW-0677">Repeat</keyword>
<evidence type="ECO:0000313" key="13">
    <source>
        <dbReference type="Proteomes" id="UP000187209"/>
    </source>
</evidence>
<gene>
    <name evidence="12" type="ORF">SteCoe_34710</name>
</gene>
<evidence type="ECO:0000256" key="7">
    <source>
        <dbReference type="ARBA" id="ARBA00022833"/>
    </source>
</evidence>
<feature type="compositionally biased region" description="Acidic residues" evidence="9">
    <location>
        <begin position="738"/>
        <end position="752"/>
    </location>
</feature>
<dbReference type="InterPro" id="IPR051628">
    <property type="entry name" value="LUBAC_E3_Ligases"/>
</dbReference>
<dbReference type="PROSITE" id="PS51873">
    <property type="entry name" value="TRIAD"/>
    <property type="match status" value="1"/>
</dbReference>
<organism evidence="12 13">
    <name type="scientific">Stentor coeruleus</name>
    <dbReference type="NCBI Taxonomy" id="5963"/>
    <lineage>
        <taxon>Eukaryota</taxon>
        <taxon>Sar</taxon>
        <taxon>Alveolata</taxon>
        <taxon>Ciliophora</taxon>
        <taxon>Postciliodesmatophora</taxon>
        <taxon>Heterotrichea</taxon>
        <taxon>Heterotrichida</taxon>
        <taxon>Stentoridae</taxon>
        <taxon>Stentor</taxon>
    </lineage>
</organism>
<feature type="domain" description="RING-type" evidence="11">
    <location>
        <begin position="485"/>
        <end position="684"/>
    </location>
</feature>
<dbReference type="PROSITE" id="PS50089">
    <property type="entry name" value="ZF_RING_2"/>
    <property type="match status" value="1"/>
</dbReference>
<feature type="region of interest" description="Disordered" evidence="9">
    <location>
        <begin position="730"/>
        <end position="752"/>
    </location>
</feature>
<dbReference type="EMBL" id="MPUH01001406">
    <property type="protein sequence ID" value="OMJ67972.1"/>
    <property type="molecule type" value="Genomic_DNA"/>
</dbReference>
<dbReference type="Gene3D" id="1.20.120.1750">
    <property type="match status" value="1"/>
</dbReference>
<evidence type="ECO:0000256" key="1">
    <source>
        <dbReference type="ARBA" id="ARBA00004906"/>
    </source>
</evidence>
<name>A0A1R2AU17_9CILI</name>
<evidence type="ECO:0000256" key="6">
    <source>
        <dbReference type="ARBA" id="ARBA00022786"/>
    </source>
</evidence>
<keyword evidence="6" id="KW-0833">Ubl conjugation pathway</keyword>
<comment type="pathway">
    <text evidence="1">Protein modification; protein ubiquitination.</text>
</comment>
<keyword evidence="3" id="KW-0479">Metal-binding</keyword>
<proteinExistence type="predicted"/>
<dbReference type="SMART" id="SM00184">
    <property type="entry name" value="RING"/>
    <property type="match status" value="3"/>
</dbReference>
<dbReference type="OrthoDB" id="312317at2759"/>